<dbReference type="RefSeq" id="WP_013769014.1">
    <property type="nucleotide sequence ID" value="NC_015512.1"/>
</dbReference>
<gene>
    <name evidence="4" type="ordered locus">Halhy_6681</name>
</gene>
<dbReference type="InterPro" id="IPR050168">
    <property type="entry name" value="AAA_ATPase_domain"/>
</dbReference>
<dbReference type="SMART" id="SM00382">
    <property type="entry name" value="AAA"/>
    <property type="match status" value="1"/>
</dbReference>
<organism evidence="4 5">
    <name type="scientific">Haliscomenobacter hydrossis (strain ATCC 27775 / DSM 1100 / LMG 10767 / O)</name>
    <dbReference type="NCBI Taxonomy" id="760192"/>
    <lineage>
        <taxon>Bacteria</taxon>
        <taxon>Pseudomonadati</taxon>
        <taxon>Bacteroidota</taxon>
        <taxon>Saprospiria</taxon>
        <taxon>Saprospirales</taxon>
        <taxon>Haliscomenobacteraceae</taxon>
        <taxon>Haliscomenobacter</taxon>
    </lineage>
</organism>
<evidence type="ECO:0000259" key="3">
    <source>
        <dbReference type="PROSITE" id="PS50011"/>
    </source>
</evidence>
<dbReference type="InterPro" id="IPR003959">
    <property type="entry name" value="ATPase_AAA_core"/>
</dbReference>
<dbReference type="PANTHER" id="PTHR23077:SF171">
    <property type="entry name" value="NUCLEAR VALOSIN-CONTAINING PROTEIN-LIKE"/>
    <property type="match status" value="1"/>
</dbReference>
<dbReference type="InterPro" id="IPR027417">
    <property type="entry name" value="P-loop_NTPase"/>
</dbReference>
<dbReference type="GO" id="GO:0005524">
    <property type="term" value="F:ATP binding"/>
    <property type="evidence" value="ECO:0007669"/>
    <property type="project" value="UniProtKB-KW"/>
</dbReference>
<dbReference type="HOGENOM" id="CLU_032556_0_0_10"/>
<dbReference type="InterPro" id="IPR000719">
    <property type="entry name" value="Prot_kinase_dom"/>
</dbReference>
<keyword evidence="4" id="KW-0808">Transferase</keyword>
<dbReference type="Gene3D" id="3.40.50.300">
    <property type="entry name" value="P-loop containing nucleotide triphosphate hydrolases"/>
    <property type="match status" value="1"/>
</dbReference>
<dbReference type="OrthoDB" id="9809379at2"/>
<dbReference type="SUPFAM" id="SSF52540">
    <property type="entry name" value="P-loop containing nucleoside triphosphate hydrolases"/>
    <property type="match status" value="1"/>
</dbReference>
<dbReference type="GO" id="GO:0016887">
    <property type="term" value="F:ATP hydrolysis activity"/>
    <property type="evidence" value="ECO:0007669"/>
    <property type="project" value="InterPro"/>
</dbReference>
<keyword evidence="1" id="KW-0547">Nucleotide-binding</keyword>
<protein>
    <submittedName>
        <fullName evidence="4">Serine/threonine protein kinase</fullName>
    </submittedName>
</protein>
<feature type="domain" description="Protein kinase" evidence="3">
    <location>
        <begin position="19"/>
        <end position="294"/>
    </location>
</feature>
<dbReference type="KEGG" id="hhy:Halhy_6681"/>
<dbReference type="InterPro" id="IPR041569">
    <property type="entry name" value="AAA_lid_3"/>
</dbReference>
<dbReference type="PROSITE" id="PS50011">
    <property type="entry name" value="PROTEIN_KINASE_DOM"/>
    <property type="match status" value="1"/>
</dbReference>
<dbReference type="Gene3D" id="1.10.510.10">
    <property type="entry name" value="Transferase(Phosphotransferase) domain 1"/>
    <property type="match status" value="1"/>
</dbReference>
<geneLocation type="plasmid" evidence="4 5">
    <name>pHALHY02</name>
</geneLocation>
<dbReference type="Proteomes" id="UP000008461">
    <property type="component" value="Plasmid pHALHY02"/>
</dbReference>
<dbReference type="PANTHER" id="PTHR23077">
    <property type="entry name" value="AAA-FAMILY ATPASE"/>
    <property type="match status" value="1"/>
</dbReference>
<evidence type="ECO:0000256" key="1">
    <source>
        <dbReference type="ARBA" id="ARBA00022741"/>
    </source>
</evidence>
<evidence type="ECO:0000313" key="4">
    <source>
        <dbReference type="EMBL" id="AEE54497.1"/>
    </source>
</evidence>
<keyword evidence="4" id="KW-0723">Serine/threonine-protein kinase</keyword>
<dbReference type="Pfam" id="PF00004">
    <property type="entry name" value="AAA"/>
    <property type="match status" value="1"/>
</dbReference>
<name>F4L7Y9_HALH1</name>
<dbReference type="Gene3D" id="3.30.200.20">
    <property type="entry name" value="Phosphorylase Kinase, domain 1"/>
    <property type="match status" value="1"/>
</dbReference>
<keyword evidence="4" id="KW-0614">Plasmid</keyword>
<sequence length="604" mass="68638">MDILKTGILPKNLSIDERYSILLFIKQGSNAETYRVKGSDGKLYFLKLFNFAKLHRSAFDVNNSLLEIELLRNLKHPNLPAYEDSGELIFEGKKYIYLVLDFIVGETLAERINRAPISTVFDVKRIAVDILSVLDYLHSLPEPIIHNEITPQNIMLDLKNNIPQAKLIDFGYARSFNQSTKAYNKDGLNLNYVASECFNNLYSPQSDLYSVGAVIYHLLFGMPPWFKDVSKFMADRVKPEEVILKERNKPLLFPNVEAQIIDFDNEILGILKKALQQDPDNRFQTAKEFIQALNGEIELDGGAGSPIKPEQLVEQKPAKEIVKKGKGFAAIAGMQHLKDKLRHDVINAIENSEEYKKHNLGLPNGMLLYGPPGCGKTFFAEKFAEEAGYNFIKIVSSDLASIYVHGSQEKIGKLFKEAREQAPTILYFDELDAMVPSREKVNNQSQSGEVNEFLSQLDNIGDSGVFVIGSTNKPDSLDRAVLRAGRLERLFYIPPPDFQARKEMFELYLKDRPLDFGIDYVVLASLTEHYVSSDIKLLVDEASRKTIREQLKRITMETLETTIKNQKPTVSMSDLKKYEMIRQEIENDLNAESFSNRPKIGFKP</sequence>
<dbReference type="Pfam" id="PF17862">
    <property type="entry name" value="AAA_lid_3"/>
    <property type="match status" value="1"/>
</dbReference>
<dbReference type="AlphaFoldDB" id="F4L7Y9"/>
<dbReference type="SUPFAM" id="SSF56112">
    <property type="entry name" value="Protein kinase-like (PK-like)"/>
    <property type="match status" value="1"/>
</dbReference>
<keyword evidence="4" id="KW-0418">Kinase</keyword>
<reference key="2">
    <citation type="submission" date="2011-04" db="EMBL/GenBank/DDBJ databases">
        <title>Complete sequence of plasmid 2 of Haliscomenobacter hydrossis DSM 1100.</title>
        <authorList>
            <consortium name="US DOE Joint Genome Institute (JGI-PGF)"/>
            <person name="Lucas S."/>
            <person name="Han J."/>
            <person name="Lapidus A."/>
            <person name="Bruce D."/>
            <person name="Goodwin L."/>
            <person name="Pitluck S."/>
            <person name="Peters L."/>
            <person name="Kyrpides N."/>
            <person name="Mavromatis K."/>
            <person name="Ivanova N."/>
            <person name="Ovchinnikova G."/>
            <person name="Pagani I."/>
            <person name="Daligault H."/>
            <person name="Detter J.C."/>
            <person name="Han C."/>
            <person name="Land M."/>
            <person name="Hauser L."/>
            <person name="Markowitz V."/>
            <person name="Cheng J.-F."/>
            <person name="Hugenholtz P."/>
            <person name="Woyke T."/>
            <person name="Wu D."/>
            <person name="Verbarg S."/>
            <person name="Frueling A."/>
            <person name="Brambilla E."/>
            <person name="Klenk H.-P."/>
            <person name="Eisen J.A."/>
        </authorList>
    </citation>
    <scope>NUCLEOTIDE SEQUENCE</scope>
    <source>
        <strain>DSM 1100</strain>
    </source>
</reference>
<dbReference type="CDD" id="cd14014">
    <property type="entry name" value="STKc_PknB_like"/>
    <property type="match status" value="1"/>
</dbReference>
<proteinExistence type="predicted"/>
<evidence type="ECO:0000256" key="2">
    <source>
        <dbReference type="ARBA" id="ARBA00022840"/>
    </source>
</evidence>
<dbReference type="EMBL" id="CP002693">
    <property type="protein sequence ID" value="AEE54497.1"/>
    <property type="molecule type" value="Genomic_DNA"/>
</dbReference>
<dbReference type="InterPro" id="IPR003593">
    <property type="entry name" value="AAA+_ATPase"/>
</dbReference>
<keyword evidence="2" id="KW-0067">ATP-binding</keyword>
<dbReference type="InterPro" id="IPR011009">
    <property type="entry name" value="Kinase-like_dom_sf"/>
</dbReference>
<keyword evidence="5" id="KW-1185">Reference proteome</keyword>
<reference evidence="4 5" key="1">
    <citation type="journal article" date="2011" name="Stand. Genomic Sci.">
        <title>Complete genome sequence of Haliscomenobacter hydrossis type strain (O).</title>
        <authorList>
            <consortium name="US DOE Joint Genome Institute (JGI-PGF)"/>
            <person name="Daligault H."/>
            <person name="Lapidus A."/>
            <person name="Zeytun A."/>
            <person name="Nolan M."/>
            <person name="Lucas S."/>
            <person name="Del Rio T.G."/>
            <person name="Tice H."/>
            <person name="Cheng J.F."/>
            <person name="Tapia R."/>
            <person name="Han C."/>
            <person name="Goodwin L."/>
            <person name="Pitluck S."/>
            <person name="Liolios K."/>
            <person name="Pagani I."/>
            <person name="Ivanova N."/>
            <person name="Huntemann M."/>
            <person name="Mavromatis K."/>
            <person name="Mikhailova N."/>
            <person name="Pati A."/>
            <person name="Chen A."/>
            <person name="Palaniappan K."/>
            <person name="Land M."/>
            <person name="Hauser L."/>
            <person name="Brambilla E.M."/>
            <person name="Rohde M."/>
            <person name="Verbarg S."/>
            <person name="Goker M."/>
            <person name="Bristow J."/>
            <person name="Eisen J.A."/>
            <person name="Markowitz V."/>
            <person name="Hugenholtz P."/>
            <person name="Kyrpides N.C."/>
            <person name="Klenk H.P."/>
            <person name="Woyke T."/>
        </authorList>
    </citation>
    <scope>NUCLEOTIDE SEQUENCE [LARGE SCALE GENOMIC DNA]</scope>
    <source>
        <strain evidence="5">ATCC 27775 / DSM 1100 / LMG 10767 / O</strain>
        <plasmid evidence="5">Plasmid pHALHY02</plasmid>
    </source>
</reference>
<dbReference type="GO" id="GO:0004674">
    <property type="term" value="F:protein serine/threonine kinase activity"/>
    <property type="evidence" value="ECO:0007669"/>
    <property type="project" value="UniProtKB-KW"/>
</dbReference>
<accession>F4L7Y9</accession>
<evidence type="ECO:0000313" key="5">
    <source>
        <dbReference type="Proteomes" id="UP000008461"/>
    </source>
</evidence>
<dbReference type="Pfam" id="PF00069">
    <property type="entry name" value="Pkinase"/>
    <property type="match status" value="1"/>
</dbReference>
<dbReference type="Gene3D" id="1.10.8.60">
    <property type="match status" value="1"/>
</dbReference>